<dbReference type="AlphaFoldDB" id="A0A139WGN5"/>
<dbReference type="PROSITE" id="PS51858">
    <property type="entry name" value="PPPDE"/>
    <property type="match status" value="1"/>
</dbReference>
<dbReference type="Gene3D" id="3.90.1720.30">
    <property type="entry name" value="PPPDE domains"/>
    <property type="match status" value="1"/>
</dbReference>
<dbReference type="Proteomes" id="UP000007266">
    <property type="component" value="Linkage group 6"/>
</dbReference>
<dbReference type="InParanoid" id="A0A139WGN5"/>
<keyword evidence="2" id="KW-0645">Protease</keyword>
<name>A0A139WGN5_TRICA</name>
<accession>A0A139WGN5</accession>
<feature type="domain" description="PPPDE" evidence="4">
    <location>
        <begin position="4"/>
        <end position="160"/>
    </location>
</feature>
<gene>
    <name evidence="5" type="primary">AUGUSTUS-3.0.2_33356</name>
    <name evidence="5" type="ORF">TcasGA2_TC033356</name>
</gene>
<reference evidence="5 6" key="2">
    <citation type="journal article" date="2010" name="Nucleic Acids Res.">
        <title>BeetleBase in 2010: revisions to provide comprehensive genomic information for Tribolium castaneum.</title>
        <authorList>
            <person name="Kim H.S."/>
            <person name="Murphy T."/>
            <person name="Xia J."/>
            <person name="Caragea D."/>
            <person name="Park Y."/>
            <person name="Beeman R.W."/>
            <person name="Lorenzen M.D."/>
            <person name="Butcher S."/>
            <person name="Manak J.R."/>
            <person name="Brown S.J."/>
        </authorList>
    </citation>
    <scope>GENOME REANNOTATION</scope>
    <source>
        <strain evidence="5 6">Georgia GA2</strain>
    </source>
</reference>
<dbReference type="GO" id="GO:0032434">
    <property type="term" value="P:regulation of proteasomal ubiquitin-dependent protein catabolic process"/>
    <property type="evidence" value="ECO:0000318"/>
    <property type="project" value="GO_Central"/>
</dbReference>
<dbReference type="PANTHER" id="PTHR12378:SF7">
    <property type="entry name" value="DESUMOYLATING ISOPEPTIDASE 1"/>
    <property type="match status" value="1"/>
</dbReference>
<keyword evidence="6" id="KW-1185">Reference proteome</keyword>
<evidence type="ECO:0000313" key="5">
    <source>
        <dbReference type="EMBL" id="KYB27015.1"/>
    </source>
</evidence>
<dbReference type="PANTHER" id="PTHR12378">
    <property type="entry name" value="DESUMOYLATING ISOPEPTIDASE"/>
    <property type="match status" value="1"/>
</dbReference>
<evidence type="ECO:0000256" key="2">
    <source>
        <dbReference type="ARBA" id="ARBA00022670"/>
    </source>
</evidence>
<dbReference type="STRING" id="7070.A0A139WGN5"/>
<sequence length="160" mass="18681">MCANSVEIYIYDLHQDSNCWCKDEFLQILTPDDDILHSSVVVHGSEYSYGEGGVEQHKPKLRPQYVTDLDFEEAVSRIKLVGETPLTKMEVELLVKKMKNDANWLACKFNPVEHNCHHFADFFVKLLCGKGTALPAEIYNFNRKLLECREWWICEFYQND</sequence>
<dbReference type="SMART" id="SM01179">
    <property type="entry name" value="DUF862"/>
    <property type="match status" value="1"/>
</dbReference>
<keyword evidence="3" id="KW-0378">Hydrolase</keyword>
<reference evidence="5 6" key="1">
    <citation type="journal article" date="2008" name="Nature">
        <title>The genome of the model beetle and pest Tribolium castaneum.</title>
        <authorList>
            <consortium name="Tribolium Genome Sequencing Consortium"/>
            <person name="Richards S."/>
            <person name="Gibbs R.A."/>
            <person name="Weinstock G.M."/>
            <person name="Brown S.J."/>
            <person name="Denell R."/>
            <person name="Beeman R.W."/>
            <person name="Gibbs R."/>
            <person name="Beeman R.W."/>
            <person name="Brown S.J."/>
            <person name="Bucher G."/>
            <person name="Friedrich M."/>
            <person name="Grimmelikhuijzen C.J."/>
            <person name="Klingler M."/>
            <person name="Lorenzen M."/>
            <person name="Richards S."/>
            <person name="Roth S."/>
            <person name="Schroder R."/>
            <person name="Tautz D."/>
            <person name="Zdobnov E.M."/>
            <person name="Muzny D."/>
            <person name="Gibbs R.A."/>
            <person name="Weinstock G.M."/>
            <person name="Attaway T."/>
            <person name="Bell S."/>
            <person name="Buhay C.J."/>
            <person name="Chandrabose M.N."/>
            <person name="Chavez D."/>
            <person name="Clerk-Blankenburg K.P."/>
            <person name="Cree A."/>
            <person name="Dao M."/>
            <person name="Davis C."/>
            <person name="Chacko J."/>
            <person name="Dinh H."/>
            <person name="Dugan-Rocha S."/>
            <person name="Fowler G."/>
            <person name="Garner T.T."/>
            <person name="Garnes J."/>
            <person name="Gnirke A."/>
            <person name="Hawes A."/>
            <person name="Hernandez J."/>
            <person name="Hines S."/>
            <person name="Holder M."/>
            <person name="Hume J."/>
            <person name="Jhangiani S.N."/>
            <person name="Joshi V."/>
            <person name="Khan Z.M."/>
            <person name="Jackson L."/>
            <person name="Kovar C."/>
            <person name="Kowis A."/>
            <person name="Lee S."/>
            <person name="Lewis L.R."/>
            <person name="Margolis J."/>
            <person name="Morgan M."/>
            <person name="Nazareth L.V."/>
            <person name="Nguyen N."/>
            <person name="Okwuonu G."/>
            <person name="Parker D."/>
            <person name="Richards S."/>
            <person name="Ruiz S.J."/>
            <person name="Santibanez J."/>
            <person name="Savard J."/>
            <person name="Scherer S.E."/>
            <person name="Schneider B."/>
            <person name="Sodergren E."/>
            <person name="Tautz D."/>
            <person name="Vattahil S."/>
            <person name="Villasana D."/>
            <person name="White C.S."/>
            <person name="Wright R."/>
            <person name="Park Y."/>
            <person name="Beeman R.W."/>
            <person name="Lord J."/>
            <person name="Oppert B."/>
            <person name="Lorenzen M."/>
            <person name="Brown S."/>
            <person name="Wang L."/>
            <person name="Savard J."/>
            <person name="Tautz D."/>
            <person name="Richards S."/>
            <person name="Weinstock G."/>
            <person name="Gibbs R.A."/>
            <person name="Liu Y."/>
            <person name="Worley K."/>
            <person name="Weinstock G."/>
            <person name="Elsik C.G."/>
            <person name="Reese J.T."/>
            <person name="Elhaik E."/>
            <person name="Landan G."/>
            <person name="Graur D."/>
            <person name="Arensburger P."/>
            <person name="Atkinson P."/>
            <person name="Beeman R.W."/>
            <person name="Beidler J."/>
            <person name="Brown S.J."/>
            <person name="Demuth J.P."/>
            <person name="Drury D.W."/>
            <person name="Du Y.Z."/>
            <person name="Fujiwara H."/>
            <person name="Lorenzen M."/>
            <person name="Maselli V."/>
            <person name="Osanai M."/>
            <person name="Park Y."/>
            <person name="Robertson H.M."/>
            <person name="Tu Z."/>
            <person name="Wang J.J."/>
            <person name="Wang S."/>
            <person name="Richards S."/>
            <person name="Song H."/>
            <person name="Zhang L."/>
            <person name="Sodergren E."/>
            <person name="Werner D."/>
            <person name="Stanke M."/>
            <person name="Morgenstern B."/>
            <person name="Solovyev V."/>
            <person name="Kosarev P."/>
            <person name="Brown G."/>
            <person name="Chen H.C."/>
            <person name="Ermolaeva O."/>
            <person name="Hlavina W."/>
            <person name="Kapustin Y."/>
            <person name="Kiryutin B."/>
            <person name="Kitts P."/>
            <person name="Maglott D."/>
            <person name="Pruitt K."/>
            <person name="Sapojnikov V."/>
            <person name="Souvorov A."/>
            <person name="Mackey A.J."/>
            <person name="Waterhouse R.M."/>
            <person name="Wyder S."/>
            <person name="Zdobnov E.M."/>
            <person name="Zdobnov E.M."/>
            <person name="Wyder S."/>
            <person name="Kriventseva E.V."/>
            <person name="Kadowaki T."/>
            <person name="Bork P."/>
            <person name="Aranda M."/>
            <person name="Bao R."/>
            <person name="Beermann A."/>
            <person name="Berns N."/>
            <person name="Bolognesi R."/>
            <person name="Bonneton F."/>
            <person name="Bopp D."/>
            <person name="Brown S.J."/>
            <person name="Bucher G."/>
            <person name="Butts T."/>
            <person name="Chaumot A."/>
            <person name="Denell R.E."/>
            <person name="Ferrier D.E."/>
            <person name="Friedrich M."/>
            <person name="Gordon C.M."/>
            <person name="Jindra M."/>
            <person name="Klingler M."/>
            <person name="Lan Q."/>
            <person name="Lattorff H.M."/>
            <person name="Laudet V."/>
            <person name="von Levetsow C."/>
            <person name="Liu Z."/>
            <person name="Lutz R."/>
            <person name="Lynch J.A."/>
            <person name="da Fonseca R.N."/>
            <person name="Posnien N."/>
            <person name="Reuter R."/>
            <person name="Roth S."/>
            <person name="Savard J."/>
            <person name="Schinko J.B."/>
            <person name="Schmitt C."/>
            <person name="Schoppmeier M."/>
            <person name="Schroder R."/>
            <person name="Shippy T.D."/>
            <person name="Simonnet F."/>
            <person name="Marques-Souza H."/>
            <person name="Tautz D."/>
            <person name="Tomoyasu Y."/>
            <person name="Trauner J."/>
            <person name="Van der Zee M."/>
            <person name="Vervoort M."/>
            <person name="Wittkopp N."/>
            <person name="Wimmer E.A."/>
            <person name="Yang X."/>
            <person name="Jones A.K."/>
            <person name="Sattelle D.B."/>
            <person name="Ebert P.R."/>
            <person name="Nelson D."/>
            <person name="Scott J.G."/>
            <person name="Beeman R.W."/>
            <person name="Muthukrishnan S."/>
            <person name="Kramer K.J."/>
            <person name="Arakane Y."/>
            <person name="Beeman R.W."/>
            <person name="Zhu Q."/>
            <person name="Hogenkamp D."/>
            <person name="Dixit R."/>
            <person name="Oppert B."/>
            <person name="Jiang H."/>
            <person name="Zou Z."/>
            <person name="Marshall J."/>
            <person name="Elpidina E."/>
            <person name="Vinokurov K."/>
            <person name="Oppert C."/>
            <person name="Zou Z."/>
            <person name="Evans J."/>
            <person name="Lu Z."/>
            <person name="Zhao P."/>
            <person name="Sumathipala N."/>
            <person name="Altincicek B."/>
            <person name="Vilcinskas A."/>
            <person name="Williams M."/>
            <person name="Hultmark D."/>
            <person name="Hetru C."/>
            <person name="Jiang H."/>
            <person name="Grimmelikhuijzen C.J."/>
            <person name="Hauser F."/>
            <person name="Cazzamali G."/>
            <person name="Williamson M."/>
            <person name="Park Y."/>
            <person name="Li B."/>
            <person name="Tanaka Y."/>
            <person name="Predel R."/>
            <person name="Neupert S."/>
            <person name="Schachtner J."/>
            <person name="Verleyen P."/>
            <person name="Raible F."/>
            <person name="Bork P."/>
            <person name="Friedrich M."/>
            <person name="Walden K.K."/>
            <person name="Robertson H.M."/>
            <person name="Angeli S."/>
            <person name="Foret S."/>
            <person name="Bucher G."/>
            <person name="Schuetz S."/>
            <person name="Maleszka R."/>
            <person name="Wimmer E.A."/>
            <person name="Beeman R.W."/>
            <person name="Lorenzen M."/>
            <person name="Tomoyasu Y."/>
            <person name="Miller S.C."/>
            <person name="Grossmann D."/>
            <person name="Bucher G."/>
        </authorList>
    </citation>
    <scope>NUCLEOTIDE SEQUENCE [LARGE SCALE GENOMIC DNA]</scope>
    <source>
        <strain evidence="5 6">Georgia GA2</strain>
    </source>
</reference>
<dbReference type="Pfam" id="PF05903">
    <property type="entry name" value="Peptidase_C97"/>
    <property type="match status" value="1"/>
</dbReference>
<protein>
    <recommendedName>
        <fullName evidence="4">PPPDE domain-containing protein</fullName>
    </recommendedName>
</protein>
<dbReference type="GO" id="GO:0006508">
    <property type="term" value="P:proteolysis"/>
    <property type="evidence" value="ECO:0007669"/>
    <property type="project" value="UniProtKB-KW"/>
</dbReference>
<evidence type="ECO:0000256" key="3">
    <source>
        <dbReference type="ARBA" id="ARBA00022801"/>
    </source>
</evidence>
<evidence type="ECO:0000256" key="1">
    <source>
        <dbReference type="ARBA" id="ARBA00008140"/>
    </source>
</evidence>
<dbReference type="InterPro" id="IPR008580">
    <property type="entry name" value="PPPDE_dom"/>
</dbReference>
<evidence type="ECO:0000313" key="6">
    <source>
        <dbReference type="Proteomes" id="UP000007266"/>
    </source>
</evidence>
<dbReference type="EMBL" id="KQ971345">
    <property type="protein sequence ID" value="KYB27015.1"/>
    <property type="molecule type" value="Genomic_DNA"/>
</dbReference>
<dbReference type="GO" id="GO:0008233">
    <property type="term" value="F:peptidase activity"/>
    <property type="evidence" value="ECO:0007669"/>
    <property type="project" value="UniProtKB-KW"/>
</dbReference>
<proteinExistence type="inferred from homology"/>
<comment type="similarity">
    <text evidence="1">Belongs to the DeSI family.</text>
</comment>
<dbReference type="GO" id="GO:0006611">
    <property type="term" value="P:protein export from nucleus"/>
    <property type="evidence" value="ECO:0000318"/>
    <property type="project" value="GO_Central"/>
</dbReference>
<organism evidence="5 6">
    <name type="scientific">Tribolium castaneum</name>
    <name type="common">Red flour beetle</name>
    <dbReference type="NCBI Taxonomy" id="7070"/>
    <lineage>
        <taxon>Eukaryota</taxon>
        <taxon>Metazoa</taxon>
        <taxon>Ecdysozoa</taxon>
        <taxon>Arthropoda</taxon>
        <taxon>Hexapoda</taxon>
        <taxon>Insecta</taxon>
        <taxon>Pterygota</taxon>
        <taxon>Neoptera</taxon>
        <taxon>Endopterygota</taxon>
        <taxon>Coleoptera</taxon>
        <taxon>Polyphaga</taxon>
        <taxon>Cucujiformia</taxon>
        <taxon>Tenebrionidae</taxon>
        <taxon>Tenebrionidae incertae sedis</taxon>
        <taxon>Tribolium</taxon>
    </lineage>
</organism>
<evidence type="ECO:0000259" key="4">
    <source>
        <dbReference type="PROSITE" id="PS51858"/>
    </source>
</evidence>
<dbReference type="InterPro" id="IPR042266">
    <property type="entry name" value="PPPDE_sf"/>
</dbReference>